<reference evidence="2 3" key="1">
    <citation type="submission" date="2019-08" db="EMBL/GenBank/DDBJ databases">
        <title>Calorimonas adulescens gen. nov., sp. nov., an anaerobic thermophilic bacterium from Sakhalin hot spring.</title>
        <authorList>
            <person name="Khomyakova M.A."/>
            <person name="Merkel A.Y."/>
            <person name="Novikov A."/>
            <person name="Bonch-Osmolovskaya E.A."/>
            <person name="Slobodkin A.I."/>
        </authorList>
    </citation>
    <scope>NUCLEOTIDE SEQUENCE [LARGE SCALE GENOMIC DNA]</scope>
    <source>
        <strain evidence="2 3">A05MB</strain>
    </source>
</reference>
<evidence type="ECO:0000256" key="1">
    <source>
        <dbReference type="SAM" id="Phobius"/>
    </source>
</evidence>
<keyword evidence="1" id="KW-1133">Transmembrane helix</keyword>
<dbReference type="EMBL" id="VTPS01000009">
    <property type="protein sequence ID" value="TZE82033.1"/>
    <property type="molecule type" value="Genomic_DNA"/>
</dbReference>
<evidence type="ECO:0000313" key="2">
    <source>
        <dbReference type="EMBL" id="TZE82033.1"/>
    </source>
</evidence>
<evidence type="ECO:0000313" key="3">
    <source>
        <dbReference type="Proteomes" id="UP000322976"/>
    </source>
</evidence>
<keyword evidence="3" id="KW-1185">Reference proteome</keyword>
<organism evidence="2 3">
    <name type="scientific">Calorimonas adulescens</name>
    <dbReference type="NCBI Taxonomy" id="2606906"/>
    <lineage>
        <taxon>Bacteria</taxon>
        <taxon>Bacillati</taxon>
        <taxon>Bacillota</taxon>
        <taxon>Clostridia</taxon>
        <taxon>Thermoanaerobacterales</taxon>
        <taxon>Thermoanaerobacteraceae</taxon>
        <taxon>Calorimonas</taxon>
    </lineage>
</organism>
<comment type="caution">
    <text evidence="2">The sequence shown here is derived from an EMBL/GenBank/DDBJ whole genome shotgun (WGS) entry which is preliminary data.</text>
</comment>
<dbReference type="Proteomes" id="UP000322976">
    <property type="component" value="Unassembled WGS sequence"/>
</dbReference>
<proteinExistence type="predicted"/>
<keyword evidence="1" id="KW-0472">Membrane</keyword>
<name>A0A5D8QET7_9THEO</name>
<dbReference type="RefSeq" id="WP_149545304.1">
    <property type="nucleotide sequence ID" value="NZ_VTPS01000009.1"/>
</dbReference>
<dbReference type="AlphaFoldDB" id="A0A5D8QET7"/>
<accession>A0A5D8QET7</accession>
<keyword evidence="1" id="KW-0812">Transmembrane</keyword>
<feature type="transmembrane region" description="Helical" evidence="1">
    <location>
        <begin position="7"/>
        <end position="28"/>
    </location>
</feature>
<gene>
    <name evidence="2" type="ORF">FWJ32_07330</name>
</gene>
<sequence>MKVVKFNLYRFIALAVTMLIFLGLYLYINNVNSKIPEDALFVYKKAQTIIKEVTIWLLLKY</sequence>
<protein>
    <submittedName>
        <fullName evidence="2">Uncharacterized protein</fullName>
    </submittedName>
</protein>